<feature type="transmembrane region" description="Helical" evidence="6">
    <location>
        <begin position="619"/>
        <end position="639"/>
    </location>
</feature>
<gene>
    <name evidence="8" type="ORF">FRACYDRAFT_233298</name>
</gene>
<comment type="subcellular location">
    <subcellularLocation>
        <location evidence="1">Cell membrane</location>
        <topology evidence="1">Multi-pass membrane protein</topology>
    </subcellularLocation>
</comment>
<keyword evidence="3 6" id="KW-0812">Transmembrane</keyword>
<organism evidence="8 9">
    <name type="scientific">Fragilariopsis cylindrus CCMP1102</name>
    <dbReference type="NCBI Taxonomy" id="635003"/>
    <lineage>
        <taxon>Eukaryota</taxon>
        <taxon>Sar</taxon>
        <taxon>Stramenopiles</taxon>
        <taxon>Ochrophyta</taxon>
        <taxon>Bacillariophyta</taxon>
        <taxon>Bacillariophyceae</taxon>
        <taxon>Bacillariophycidae</taxon>
        <taxon>Bacillariales</taxon>
        <taxon>Bacillariaceae</taxon>
        <taxon>Fragilariopsis</taxon>
    </lineage>
</organism>
<feature type="transmembrane region" description="Helical" evidence="6">
    <location>
        <begin position="566"/>
        <end position="582"/>
    </location>
</feature>
<keyword evidence="9" id="KW-1185">Reference proteome</keyword>
<evidence type="ECO:0000259" key="7">
    <source>
        <dbReference type="Pfam" id="PF13515"/>
    </source>
</evidence>
<dbReference type="KEGG" id="fcy:FRACYDRAFT_233298"/>
<reference evidence="8 9" key="1">
    <citation type="submission" date="2016-09" db="EMBL/GenBank/DDBJ databases">
        <title>Extensive genetic diversity and differential bi-allelic expression allows diatom success in the polar Southern Ocean.</title>
        <authorList>
            <consortium name="DOE Joint Genome Institute"/>
            <person name="Mock T."/>
            <person name="Otillar R.P."/>
            <person name="Strauss J."/>
            <person name="Dupont C."/>
            <person name="Frickenhaus S."/>
            <person name="Maumus F."/>
            <person name="Mcmullan M."/>
            <person name="Sanges R."/>
            <person name="Schmutz J."/>
            <person name="Toseland A."/>
            <person name="Valas R."/>
            <person name="Veluchamy A."/>
            <person name="Ward B.J."/>
            <person name="Allen A."/>
            <person name="Barry K."/>
            <person name="Falciatore A."/>
            <person name="Ferrante M."/>
            <person name="Fortunato A.E."/>
            <person name="Gloeckner G."/>
            <person name="Gruber A."/>
            <person name="Hipkin R."/>
            <person name="Janech M."/>
            <person name="Kroth P."/>
            <person name="Leese F."/>
            <person name="Lindquist E."/>
            <person name="Lyon B.R."/>
            <person name="Martin J."/>
            <person name="Mayer C."/>
            <person name="Parker M."/>
            <person name="Quesneville H."/>
            <person name="Raymond J."/>
            <person name="Uhlig C."/>
            <person name="Valentin K.U."/>
            <person name="Worden A.Z."/>
            <person name="Armbrust E.V."/>
            <person name="Bowler C."/>
            <person name="Green B."/>
            <person name="Moulton V."/>
            <person name="Van Oosterhout C."/>
            <person name="Grigoriev I."/>
        </authorList>
    </citation>
    <scope>NUCLEOTIDE SEQUENCE [LARGE SCALE GENOMIC DNA]</scope>
    <source>
        <strain evidence="8 9">CCMP1102</strain>
    </source>
</reference>
<dbReference type="InterPro" id="IPR049453">
    <property type="entry name" value="Memb_transporter_dom"/>
</dbReference>
<proteinExistence type="predicted"/>
<evidence type="ECO:0000313" key="8">
    <source>
        <dbReference type="EMBL" id="OEU23131.1"/>
    </source>
</evidence>
<evidence type="ECO:0000256" key="5">
    <source>
        <dbReference type="ARBA" id="ARBA00023136"/>
    </source>
</evidence>
<evidence type="ECO:0000313" key="9">
    <source>
        <dbReference type="Proteomes" id="UP000095751"/>
    </source>
</evidence>
<dbReference type="Proteomes" id="UP000095751">
    <property type="component" value="Unassembled WGS sequence"/>
</dbReference>
<dbReference type="EMBL" id="KV784353">
    <property type="protein sequence ID" value="OEU23131.1"/>
    <property type="molecule type" value="Genomic_DNA"/>
</dbReference>
<sequence length="842" mass="95186">MLLKEIRCFSDLEIGPPFWERVDHALRITMATVYNSTMIIWVIGSESMPFGFLGLVFVVAFEPIEQSAGACIRSIPLLWRSAVLASFLGILGSLIFRLIIISTDDGKGELICRILFPFVAGFTAFVLTMLTWVPQLFNGLAMILPLPTVLKSSTSISKDGKTIFYKNCCRSITLRPALALPKVDLLISDGRKICASTIGILSNLEMTEKLTRQSTIHSKNKNVDKIVATYERLTSVRVMIERLEQSIIPQIISLRSAAEAELQLLLIGPFGCNSSGSSVESITNWLQFFRSILPTLQFVSGIVSAKHRDEASKDITYHEQFLAHATTPLQNLSRALQDAIISADKQSSVTTLLQKANIYHTKLLEALSDHRYYLFYKEAGVINDNNAIPIDATREWNLFIRDVALVHGMSRLTAEVAIVTHSVRRSDNGEIRRPDNSTSSFGILVCWLRNLVAVFFGDIVCWLRNLVAVFFGDIEWKKPFKWDRELLMYSFSFCVHIFFATLWYAIPQLDDKMNNEGLIVSITTCFIAIGKFGRSFSKSIQRILGTAVAIIWSVFLVLTLQLTRNQAMIATFPYIFICLLLLDRKRPYPMDCAAFTAIILLFQEKTFYTNDDFLRAVTFRMSTVGIGVIQFIVVEMLLFRSSARVRLEDQCVSYFHIVDDVFDNLTNFSSNLRDMPGEEEEADPIMATPEKDSKNKKVYHHELNILHRMIENVSLPLKNLVKNSERPQDTDVAFRAWINNLRQFKTSSIEETVQAGFDHLVRFSSGMRVTDKAAMVEQAFVLQLCAVSRSLSEICTRFQKTIVCFENIASERPSFFNIITELEKINAGETDPATSIILETGV</sequence>
<keyword evidence="5 6" id="KW-0472">Membrane</keyword>
<evidence type="ECO:0000256" key="6">
    <source>
        <dbReference type="SAM" id="Phobius"/>
    </source>
</evidence>
<feature type="transmembrane region" description="Helical" evidence="6">
    <location>
        <begin position="543"/>
        <end position="560"/>
    </location>
</feature>
<keyword evidence="2" id="KW-1003">Cell membrane</keyword>
<evidence type="ECO:0000256" key="4">
    <source>
        <dbReference type="ARBA" id="ARBA00022989"/>
    </source>
</evidence>
<feature type="transmembrane region" description="Helical" evidence="6">
    <location>
        <begin position="518"/>
        <end position="536"/>
    </location>
</feature>
<protein>
    <recommendedName>
        <fullName evidence="7">Integral membrane bound transporter domain-containing protein</fullName>
    </recommendedName>
</protein>
<evidence type="ECO:0000256" key="1">
    <source>
        <dbReference type="ARBA" id="ARBA00004651"/>
    </source>
</evidence>
<keyword evidence="4 6" id="KW-1133">Transmembrane helix</keyword>
<accession>A0A1E7FYA4</accession>
<feature type="transmembrane region" description="Helical" evidence="6">
    <location>
        <begin position="82"/>
        <end position="102"/>
    </location>
</feature>
<dbReference type="Pfam" id="PF13515">
    <property type="entry name" value="FUSC_2"/>
    <property type="match status" value="1"/>
</dbReference>
<dbReference type="PANTHER" id="PTHR30509:SF9">
    <property type="entry name" value="MULTIDRUG RESISTANCE PROTEIN MDTO"/>
    <property type="match status" value="1"/>
</dbReference>
<feature type="transmembrane region" description="Helical" evidence="6">
    <location>
        <begin position="486"/>
        <end position="506"/>
    </location>
</feature>
<feature type="transmembrane region" description="Helical" evidence="6">
    <location>
        <begin position="114"/>
        <end position="133"/>
    </location>
</feature>
<feature type="transmembrane region" description="Helical" evidence="6">
    <location>
        <begin position="38"/>
        <end position="61"/>
    </location>
</feature>
<evidence type="ECO:0000256" key="2">
    <source>
        <dbReference type="ARBA" id="ARBA00022475"/>
    </source>
</evidence>
<dbReference type="InParanoid" id="A0A1E7FYA4"/>
<dbReference type="PANTHER" id="PTHR30509">
    <property type="entry name" value="P-HYDROXYBENZOIC ACID EFFLUX PUMP SUBUNIT-RELATED"/>
    <property type="match status" value="1"/>
</dbReference>
<feature type="domain" description="Integral membrane bound transporter" evidence="7">
    <location>
        <begin position="516"/>
        <end position="632"/>
    </location>
</feature>
<dbReference type="GO" id="GO:0005886">
    <property type="term" value="C:plasma membrane"/>
    <property type="evidence" value="ECO:0007669"/>
    <property type="project" value="UniProtKB-SubCell"/>
</dbReference>
<dbReference type="AlphaFoldDB" id="A0A1E7FYA4"/>
<evidence type="ECO:0000256" key="3">
    <source>
        <dbReference type="ARBA" id="ARBA00022692"/>
    </source>
</evidence>
<name>A0A1E7FYA4_9STRA</name>